<dbReference type="EMBL" id="JACEEZ010022682">
    <property type="protein sequence ID" value="KAG0712172.1"/>
    <property type="molecule type" value="Genomic_DNA"/>
</dbReference>
<evidence type="ECO:0000256" key="3">
    <source>
        <dbReference type="ARBA" id="ARBA00022676"/>
    </source>
</evidence>
<dbReference type="EC" id="2.4.1.-" evidence="10"/>
<organism evidence="11 12">
    <name type="scientific">Chionoecetes opilio</name>
    <name type="common">Atlantic snow crab</name>
    <name type="synonym">Cancer opilio</name>
    <dbReference type="NCBI Taxonomy" id="41210"/>
    <lineage>
        <taxon>Eukaryota</taxon>
        <taxon>Metazoa</taxon>
        <taxon>Ecdysozoa</taxon>
        <taxon>Arthropoda</taxon>
        <taxon>Crustacea</taxon>
        <taxon>Multicrustacea</taxon>
        <taxon>Malacostraca</taxon>
        <taxon>Eumalacostraca</taxon>
        <taxon>Eucarida</taxon>
        <taxon>Decapoda</taxon>
        <taxon>Pleocyemata</taxon>
        <taxon>Brachyura</taxon>
        <taxon>Eubrachyura</taxon>
        <taxon>Majoidea</taxon>
        <taxon>Majidae</taxon>
        <taxon>Chionoecetes</taxon>
    </lineage>
</organism>
<evidence type="ECO:0000313" key="12">
    <source>
        <dbReference type="Proteomes" id="UP000770661"/>
    </source>
</evidence>
<dbReference type="GO" id="GO:0006493">
    <property type="term" value="P:protein O-linked glycosylation"/>
    <property type="evidence" value="ECO:0007669"/>
    <property type="project" value="TreeGrafter"/>
</dbReference>
<comment type="caution">
    <text evidence="10">Lacks conserved residue(s) required for the propagation of feature annotation.</text>
</comment>
<keyword evidence="9 10" id="KW-0472">Membrane</keyword>
<sequence length="483" mass="53601">MLAAYVDLKKAFDSVHLRRVRLVPLRWVVVTCLAFLFSYLFIPRPARVIQLEWPWGRAQAGVREAEYTHKALMEEAMLSSPQNWTYPAATSHDPRHHPHRFSLVLGLGLSLVLGLGLRLGLGLGLDLVLGLVLGLGLGLVLGLVLGLGLGLVLGLVLGLGLGSVLGLRLGLVLGFIYSRKRLNITSRPKVNRIPEQVQWRHSPPDHLCRAPQPPPLALALVVSGVGQGRRRTFIRDTWARAAWYPHTCLKVVFVLGSTVDVALQTIVDEEARTHTDIVQYNFIDSYANLTYKSLSLLTWGTSRCPEALFYAKIDDDVLVNPFHLRTFLQESLQHPPSPKGVLPNDQLFHASPDTNPATTYIYGRYDAHPFPLRKTKWALSVEEYPEKVFPPFVHGPAYLLGGAAARQLLRVAPYVPLVKLEDVYMTGLVALAAGVRHVQIYGRVSTFKAGPSLYNGTHAILEETGRQGREAAWQEIVKYAPKV</sequence>
<gene>
    <name evidence="11" type="primary">B3GALT5_0</name>
    <name evidence="11" type="ORF">GWK47_019081</name>
</gene>
<dbReference type="OrthoDB" id="5512589at2759"/>
<dbReference type="GO" id="GO:0000139">
    <property type="term" value="C:Golgi membrane"/>
    <property type="evidence" value="ECO:0007669"/>
    <property type="project" value="UniProtKB-SubCell"/>
</dbReference>
<feature type="transmembrane region" description="Helical" evidence="10">
    <location>
        <begin position="155"/>
        <end position="177"/>
    </location>
</feature>
<evidence type="ECO:0000313" key="11">
    <source>
        <dbReference type="EMBL" id="KAG0712172.1"/>
    </source>
</evidence>
<dbReference type="InterPro" id="IPR002659">
    <property type="entry name" value="Glyco_trans_31"/>
</dbReference>
<evidence type="ECO:0000256" key="1">
    <source>
        <dbReference type="ARBA" id="ARBA00004323"/>
    </source>
</evidence>
<evidence type="ECO:0000256" key="9">
    <source>
        <dbReference type="ARBA" id="ARBA00023136"/>
    </source>
</evidence>
<evidence type="ECO:0000256" key="7">
    <source>
        <dbReference type="ARBA" id="ARBA00022989"/>
    </source>
</evidence>
<dbReference type="Pfam" id="PF01762">
    <property type="entry name" value="Galactosyl_T"/>
    <property type="match status" value="1"/>
</dbReference>
<feature type="transmembrane region" description="Helical" evidence="10">
    <location>
        <begin position="23"/>
        <end position="42"/>
    </location>
</feature>
<keyword evidence="4" id="KW-0808">Transferase</keyword>
<evidence type="ECO:0000256" key="2">
    <source>
        <dbReference type="ARBA" id="ARBA00008661"/>
    </source>
</evidence>
<dbReference type="PANTHER" id="PTHR11214:SF378">
    <property type="entry name" value="BETA-1,3-GALACTOSYLTRANSFERASE 4"/>
    <property type="match status" value="1"/>
</dbReference>
<keyword evidence="12" id="KW-1185">Reference proteome</keyword>
<evidence type="ECO:0000256" key="6">
    <source>
        <dbReference type="ARBA" id="ARBA00022968"/>
    </source>
</evidence>
<comment type="subcellular location">
    <subcellularLocation>
        <location evidence="1 10">Golgi apparatus membrane</location>
        <topology evidence="1 10">Single-pass type II membrane protein</topology>
    </subcellularLocation>
</comment>
<dbReference type="GO" id="GO:0016758">
    <property type="term" value="F:hexosyltransferase activity"/>
    <property type="evidence" value="ECO:0007669"/>
    <property type="project" value="InterPro"/>
</dbReference>
<keyword evidence="8 10" id="KW-0333">Golgi apparatus</keyword>
<evidence type="ECO:0000256" key="4">
    <source>
        <dbReference type="ARBA" id="ARBA00022679"/>
    </source>
</evidence>
<feature type="transmembrane region" description="Helical" evidence="10">
    <location>
        <begin position="128"/>
        <end position="149"/>
    </location>
</feature>
<keyword evidence="5 10" id="KW-0812">Transmembrane</keyword>
<reference evidence="11" key="1">
    <citation type="submission" date="2020-07" db="EMBL/GenBank/DDBJ databases">
        <title>The High-quality genome of the commercially important snow crab, Chionoecetes opilio.</title>
        <authorList>
            <person name="Jeong J.-H."/>
            <person name="Ryu S."/>
        </authorList>
    </citation>
    <scope>NUCLEOTIDE SEQUENCE</scope>
    <source>
        <strain evidence="11">MADBK_172401_WGS</strain>
        <tissue evidence="11">Digestive gland</tissue>
    </source>
</reference>
<evidence type="ECO:0000256" key="5">
    <source>
        <dbReference type="ARBA" id="ARBA00022692"/>
    </source>
</evidence>
<name>A0A8J5CLG3_CHIOP</name>
<evidence type="ECO:0000256" key="8">
    <source>
        <dbReference type="ARBA" id="ARBA00023034"/>
    </source>
</evidence>
<dbReference type="PANTHER" id="PTHR11214">
    <property type="entry name" value="BETA-1,3-N-ACETYLGLUCOSAMINYLTRANSFERASE"/>
    <property type="match status" value="1"/>
</dbReference>
<proteinExistence type="inferred from homology"/>
<feature type="transmembrane region" description="Helical" evidence="10">
    <location>
        <begin position="101"/>
        <end position="121"/>
    </location>
</feature>
<keyword evidence="7 10" id="KW-1133">Transmembrane helix</keyword>
<dbReference type="AlphaFoldDB" id="A0A8J5CLG3"/>
<keyword evidence="3 10" id="KW-0328">Glycosyltransferase</keyword>
<comment type="caution">
    <text evidence="11">The sequence shown here is derived from an EMBL/GenBank/DDBJ whole genome shotgun (WGS) entry which is preliminary data.</text>
</comment>
<keyword evidence="6" id="KW-0735">Signal-anchor</keyword>
<dbReference type="Gene3D" id="3.90.550.50">
    <property type="match status" value="1"/>
</dbReference>
<evidence type="ECO:0000256" key="10">
    <source>
        <dbReference type="RuleBase" id="RU363063"/>
    </source>
</evidence>
<accession>A0A8J5CLG3</accession>
<dbReference type="Proteomes" id="UP000770661">
    <property type="component" value="Unassembled WGS sequence"/>
</dbReference>
<protein>
    <recommendedName>
        <fullName evidence="10">Hexosyltransferase</fullName>
        <ecNumber evidence="10">2.4.1.-</ecNumber>
    </recommendedName>
</protein>
<comment type="similarity">
    <text evidence="2 10">Belongs to the glycosyltransferase 31 family.</text>
</comment>